<dbReference type="CDD" id="cd00090">
    <property type="entry name" value="HTH_ARSR"/>
    <property type="match status" value="1"/>
</dbReference>
<dbReference type="Pfam" id="PF03551">
    <property type="entry name" value="PadR"/>
    <property type="match status" value="1"/>
</dbReference>
<comment type="caution">
    <text evidence="2">The sequence shown here is derived from an EMBL/GenBank/DDBJ whole genome shotgun (WGS) entry which is preliminary data.</text>
</comment>
<dbReference type="EMBL" id="VKID01000002">
    <property type="protein sequence ID" value="TRX99336.1"/>
    <property type="molecule type" value="Genomic_DNA"/>
</dbReference>
<accession>A0A553IGK4</accession>
<dbReference type="AlphaFoldDB" id="A0A553IGK4"/>
<dbReference type="InterPro" id="IPR052509">
    <property type="entry name" value="Metal_resp_DNA-bind_regulator"/>
</dbReference>
<dbReference type="PANTHER" id="PTHR33169">
    <property type="entry name" value="PADR-FAMILY TRANSCRIPTIONAL REGULATOR"/>
    <property type="match status" value="1"/>
</dbReference>
<dbReference type="Proteomes" id="UP000315938">
    <property type="component" value="Unassembled WGS sequence"/>
</dbReference>
<sequence>MPVDLKKHVIELFVLALLTKGPSYGYKLVSDLNEYVQMSESTLYPVLRRLEKDGRLSTYNEIYQGRNRKYYKITMSGKRYIDSYLEEWKDIKKIYDIIMG</sequence>
<name>A0A553IGK4_ACHLA</name>
<dbReference type="RefSeq" id="WP_012243304.1">
    <property type="nucleotide sequence ID" value="NZ_CP103951.1"/>
</dbReference>
<gene>
    <name evidence="2" type="ORF">FNV44_06455</name>
</gene>
<dbReference type="SUPFAM" id="SSF46785">
    <property type="entry name" value="Winged helix' DNA-binding domain"/>
    <property type="match status" value="1"/>
</dbReference>
<feature type="domain" description="Transcription regulator PadR N-terminal" evidence="1">
    <location>
        <begin position="14"/>
        <end position="81"/>
    </location>
</feature>
<dbReference type="OMA" id="YGYQMIE"/>
<dbReference type="GeneID" id="41339511"/>
<dbReference type="InterPro" id="IPR005149">
    <property type="entry name" value="Tscrpt_reg_PadR_N"/>
</dbReference>
<proteinExistence type="predicted"/>
<evidence type="ECO:0000313" key="2">
    <source>
        <dbReference type="EMBL" id="TRX99336.1"/>
    </source>
</evidence>
<dbReference type="InterPro" id="IPR036388">
    <property type="entry name" value="WH-like_DNA-bd_sf"/>
</dbReference>
<dbReference type="PANTHER" id="PTHR33169:SF14">
    <property type="entry name" value="TRANSCRIPTIONAL REGULATOR RV3488"/>
    <property type="match status" value="1"/>
</dbReference>
<evidence type="ECO:0000259" key="1">
    <source>
        <dbReference type="Pfam" id="PF03551"/>
    </source>
</evidence>
<dbReference type="InterPro" id="IPR011991">
    <property type="entry name" value="ArsR-like_HTH"/>
</dbReference>
<reference evidence="2 3" key="1">
    <citation type="submission" date="2019-07" db="EMBL/GenBank/DDBJ databases">
        <title>Genome sequence of Acholeplasma laidlawii strain with increased resistance to erythromycin.</title>
        <authorList>
            <person name="Medvedeva E.S."/>
            <person name="Baranova N.B."/>
            <person name="Siniagina M.N."/>
            <person name="Mouzykantov A."/>
            <person name="Chernova O.A."/>
            <person name="Chernov V.M."/>
        </authorList>
    </citation>
    <scope>NUCLEOTIDE SEQUENCE [LARGE SCALE GENOMIC DNA]</scope>
    <source>
        <strain evidence="2 3">PG8REry</strain>
    </source>
</reference>
<protein>
    <submittedName>
        <fullName evidence="2">PadR family transcriptional regulator</fullName>
    </submittedName>
</protein>
<dbReference type="InterPro" id="IPR036390">
    <property type="entry name" value="WH_DNA-bd_sf"/>
</dbReference>
<organism evidence="2 3">
    <name type="scientific">Acholeplasma laidlawii</name>
    <dbReference type="NCBI Taxonomy" id="2148"/>
    <lineage>
        <taxon>Bacteria</taxon>
        <taxon>Bacillati</taxon>
        <taxon>Mycoplasmatota</taxon>
        <taxon>Mollicutes</taxon>
        <taxon>Acholeplasmatales</taxon>
        <taxon>Acholeplasmataceae</taxon>
        <taxon>Acholeplasma</taxon>
    </lineage>
</organism>
<dbReference type="Gene3D" id="1.10.10.10">
    <property type="entry name" value="Winged helix-like DNA-binding domain superfamily/Winged helix DNA-binding domain"/>
    <property type="match status" value="1"/>
</dbReference>
<evidence type="ECO:0000313" key="3">
    <source>
        <dbReference type="Proteomes" id="UP000315938"/>
    </source>
</evidence>